<reference evidence="2" key="2">
    <citation type="journal article" date="2023" name="Plants (Basel)">
        <title>Annotation of the Turnera subulata (Passifloraceae) Draft Genome Reveals the S-Locus Evolved after the Divergence of Turneroideae from Passifloroideae in a Stepwise Manner.</title>
        <authorList>
            <person name="Henning P.M."/>
            <person name="Roalson E.H."/>
            <person name="Mir W."/>
            <person name="McCubbin A.G."/>
            <person name="Shore J.S."/>
        </authorList>
    </citation>
    <scope>NUCLEOTIDE SEQUENCE</scope>
    <source>
        <strain evidence="2">F60SS</strain>
    </source>
</reference>
<dbReference type="EMBL" id="JAKUCV010002507">
    <property type="protein sequence ID" value="KAJ4842361.1"/>
    <property type="molecule type" value="Genomic_DNA"/>
</dbReference>
<comment type="caution">
    <text evidence="2">The sequence shown here is derived from an EMBL/GenBank/DDBJ whole genome shotgun (WGS) entry which is preliminary data.</text>
</comment>
<accession>A0A9Q0G5R8</accession>
<keyword evidence="3" id="KW-1185">Reference proteome</keyword>
<organism evidence="2 3">
    <name type="scientific">Turnera subulata</name>
    <dbReference type="NCBI Taxonomy" id="218843"/>
    <lineage>
        <taxon>Eukaryota</taxon>
        <taxon>Viridiplantae</taxon>
        <taxon>Streptophyta</taxon>
        <taxon>Embryophyta</taxon>
        <taxon>Tracheophyta</taxon>
        <taxon>Spermatophyta</taxon>
        <taxon>Magnoliopsida</taxon>
        <taxon>eudicotyledons</taxon>
        <taxon>Gunneridae</taxon>
        <taxon>Pentapetalae</taxon>
        <taxon>rosids</taxon>
        <taxon>fabids</taxon>
        <taxon>Malpighiales</taxon>
        <taxon>Passifloraceae</taxon>
        <taxon>Turnera</taxon>
    </lineage>
</organism>
<protein>
    <submittedName>
        <fullName evidence="2">Uncharacterized protein</fullName>
    </submittedName>
</protein>
<dbReference type="PANTHER" id="PTHR31260">
    <property type="entry name" value="CYSTATIN/MONELLIN SUPERFAMILY PROTEIN"/>
    <property type="match status" value="1"/>
</dbReference>
<evidence type="ECO:0000256" key="1">
    <source>
        <dbReference type="SAM" id="MobiDB-lite"/>
    </source>
</evidence>
<name>A0A9Q0G5R8_9ROSI</name>
<dbReference type="AlphaFoldDB" id="A0A9Q0G5R8"/>
<proteinExistence type="predicted"/>
<dbReference type="Gene3D" id="3.10.450.10">
    <property type="match status" value="1"/>
</dbReference>
<dbReference type="InterPro" id="IPR006462">
    <property type="entry name" value="MS5"/>
</dbReference>
<evidence type="ECO:0000313" key="3">
    <source>
        <dbReference type="Proteomes" id="UP001141552"/>
    </source>
</evidence>
<reference evidence="2" key="1">
    <citation type="submission" date="2022-02" db="EMBL/GenBank/DDBJ databases">
        <authorList>
            <person name="Henning P.M."/>
            <person name="McCubbin A.G."/>
            <person name="Shore J.S."/>
        </authorList>
    </citation>
    <scope>NUCLEOTIDE SEQUENCE</scope>
    <source>
        <strain evidence="2">F60SS</strain>
        <tissue evidence="2">Leaves</tissue>
    </source>
</reference>
<dbReference type="Proteomes" id="UP001141552">
    <property type="component" value="Unassembled WGS sequence"/>
</dbReference>
<dbReference type="PANTHER" id="PTHR31260:SF28">
    <property type="entry name" value="CYSTATIN DOMAIN PROTEIN"/>
    <property type="match status" value="1"/>
</dbReference>
<sequence length="321" mass="37064">MEVSSKRAGGPGDDEDGWDNARAVNYIYFNGLLKTYESYRPESWEKIVRYLEGMRKSQGFDVEHLEPPMKPVPLVWPMSLWRNQYKAVMLQAAQSAIARFNAVKGKNLQLFEVVKANIRVIYSKHPEFFMTLKTLDGSSMLMETYLAKVLSSTTMDWEPQPEKDSVKTFKRKKEHDDNDDDDDPFAYEVCRSCCRDTDLLQALDRFNSSRHRPTSNSNRKKIRVRLGHPYHGCRIRLCIEACVKRLEEEKSAILGLYDVQSSEYLVGPDADPHHLYLIACLGRDMIGREYFVSAEVVFDNKNHGVSEILVLHRSNPFPSDR</sequence>
<gene>
    <name evidence="2" type="ORF">Tsubulata_042400</name>
</gene>
<evidence type="ECO:0000313" key="2">
    <source>
        <dbReference type="EMBL" id="KAJ4842361.1"/>
    </source>
</evidence>
<feature type="region of interest" description="Disordered" evidence="1">
    <location>
        <begin position="156"/>
        <end position="180"/>
    </location>
</feature>